<gene>
    <name evidence="5" type="ordered locus">ROP_pROB02-00760</name>
</gene>
<evidence type="ECO:0000256" key="1">
    <source>
        <dbReference type="ARBA" id="ARBA00008857"/>
    </source>
</evidence>
<dbReference type="InterPro" id="IPR002104">
    <property type="entry name" value="Integrase_catalytic"/>
</dbReference>
<dbReference type="GO" id="GO:0003677">
    <property type="term" value="F:DNA binding"/>
    <property type="evidence" value="ECO:0007669"/>
    <property type="project" value="UniProtKB-KW"/>
</dbReference>
<protein>
    <submittedName>
        <fullName evidence="5">Putative integrase/recombinase</fullName>
    </submittedName>
</protein>
<dbReference type="EMBL" id="AP011117">
    <property type="protein sequence ID" value="BAH47089.1"/>
    <property type="molecule type" value="Genomic_DNA"/>
</dbReference>
<keyword evidence="2" id="KW-0238">DNA-binding</keyword>
<dbReference type="KEGG" id="rop:ROP_pROB02-00760"/>
<dbReference type="InterPro" id="IPR050090">
    <property type="entry name" value="Tyrosine_recombinase_XerCD"/>
</dbReference>
<reference evidence="5 6" key="2">
    <citation type="submission" date="2009-03" db="EMBL/GenBank/DDBJ databases">
        <title>Comparison of the complete genome sequences of Rhodococcus erythropolis PR4 and Rhodococcus opacus B4.</title>
        <authorList>
            <person name="Takarada H."/>
            <person name="Sekine M."/>
            <person name="Hosoyama A."/>
            <person name="Yamada R."/>
            <person name="Fujisawa T."/>
            <person name="Omata S."/>
            <person name="Shimizu A."/>
            <person name="Tsukatani N."/>
            <person name="Tanikawa S."/>
            <person name="Fujita N."/>
            <person name="Harayama S."/>
        </authorList>
    </citation>
    <scope>NUCLEOTIDE SEQUENCE [LARGE SCALE GENOMIC DNA]</scope>
    <source>
        <strain evidence="5 6">B4</strain>
        <plasmid evidence="5 6">pROB02</plasmid>
    </source>
</reference>
<dbReference type="SUPFAM" id="SSF56349">
    <property type="entry name" value="DNA breaking-rejoining enzymes"/>
    <property type="match status" value="1"/>
</dbReference>
<accession>C1BDN6</accession>
<dbReference type="InterPro" id="IPR013762">
    <property type="entry name" value="Integrase-like_cat_sf"/>
</dbReference>
<dbReference type="Gene3D" id="1.10.443.10">
    <property type="entry name" value="Intergrase catalytic core"/>
    <property type="match status" value="1"/>
</dbReference>
<reference evidence="5 6" key="1">
    <citation type="journal article" date="2005" name="J. Biosci. Bioeng.">
        <title>Isolation and characterization of benzene-tolerant Rhodococcus opacus strains.</title>
        <authorList>
            <person name="Na K.S."/>
            <person name="Kuroda A."/>
            <person name="Takiguchi N."/>
            <person name="Ikeda T."/>
            <person name="Ohtake H."/>
            <person name="Kato J."/>
        </authorList>
    </citation>
    <scope>NUCLEOTIDE SEQUENCE [LARGE SCALE GENOMIC DNA]</scope>
    <source>
        <strain evidence="5 6">B4</strain>
        <plasmid evidence="5">pROB02</plasmid>
    </source>
</reference>
<dbReference type="InterPro" id="IPR011010">
    <property type="entry name" value="DNA_brk_join_enz"/>
</dbReference>
<dbReference type="RefSeq" id="WP_012687129.1">
    <property type="nucleotide sequence ID" value="NC_012521.1"/>
</dbReference>
<dbReference type="AlphaFoldDB" id="C1BDN6"/>
<dbReference type="GO" id="GO:0015074">
    <property type="term" value="P:DNA integration"/>
    <property type="evidence" value="ECO:0007669"/>
    <property type="project" value="InterPro"/>
</dbReference>
<dbReference type="PANTHER" id="PTHR30349:SF41">
    <property type="entry name" value="INTEGRASE_RECOMBINASE PROTEIN MJ0367-RELATED"/>
    <property type="match status" value="1"/>
</dbReference>
<evidence type="ECO:0000256" key="3">
    <source>
        <dbReference type="ARBA" id="ARBA00023172"/>
    </source>
</evidence>
<dbReference type="GO" id="GO:0006310">
    <property type="term" value="P:DNA recombination"/>
    <property type="evidence" value="ECO:0007669"/>
    <property type="project" value="UniProtKB-KW"/>
</dbReference>
<sequence length="315" mass="34961">MTTTENPTSLRMHLTQYLLLRNRLGHELAYAARLLPRFVTYLEDLGHSTVTIADALAWCQQPPSPPGSSVWPRRMGAVRGFARYLSGIDPATEVPPIGLLPSRRRWRPPFIYSSDDIAALLGAAAALPSPRRAATYSTLFGLLAATGMRVGEALTLDSSDIDWDDGVVLVRESKFGKSRNVPLSDSTTEALARYASLREGFDRTPGNESYFVSLTGRRVIYESVFEVFADLRRSSGIGRQSTVTPRIHDLRHTFAVTVLLQWYRDGGDVAARLPRLSTYLGHRDPRSTYWYLSAAPQLLALAAERLEPTLPQVNS</sequence>
<geneLocation type="plasmid" evidence="5 6">
    <name>pROB02</name>
</geneLocation>
<dbReference type="Proteomes" id="UP000002212">
    <property type="component" value="Plasmid pROB02"/>
</dbReference>
<evidence type="ECO:0000259" key="4">
    <source>
        <dbReference type="PROSITE" id="PS51898"/>
    </source>
</evidence>
<dbReference type="HOGENOM" id="CLU_027562_10_0_11"/>
<organism evidence="5 6">
    <name type="scientific">Rhodococcus opacus (strain B4)</name>
    <dbReference type="NCBI Taxonomy" id="632772"/>
    <lineage>
        <taxon>Bacteria</taxon>
        <taxon>Bacillati</taxon>
        <taxon>Actinomycetota</taxon>
        <taxon>Actinomycetes</taxon>
        <taxon>Mycobacteriales</taxon>
        <taxon>Nocardiaceae</taxon>
        <taxon>Rhodococcus</taxon>
    </lineage>
</organism>
<keyword evidence="5" id="KW-0614">Plasmid</keyword>
<proteinExistence type="inferred from homology"/>
<dbReference type="Pfam" id="PF00589">
    <property type="entry name" value="Phage_integrase"/>
    <property type="match status" value="1"/>
</dbReference>
<feature type="domain" description="Tyr recombinase" evidence="4">
    <location>
        <begin position="107"/>
        <end position="304"/>
    </location>
</feature>
<dbReference type="PATRIC" id="fig|632772.20.peg.8454"/>
<keyword evidence="3" id="KW-0233">DNA recombination</keyword>
<dbReference type="PANTHER" id="PTHR30349">
    <property type="entry name" value="PHAGE INTEGRASE-RELATED"/>
    <property type="match status" value="1"/>
</dbReference>
<evidence type="ECO:0000313" key="6">
    <source>
        <dbReference type="Proteomes" id="UP000002212"/>
    </source>
</evidence>
<comment type="similarity">
    <text evidence="1">Belongs to the 'phage' integrase family.</text>
</comment>
<name>C1BDN6_RHOOB</name>
<dbReference type="PROSITE" id="PS51898">
    <property type="entry name" value="TYR_RECOMBINASE"/>
    <property type="match status" value="1"/>
</dbReference>
<evidence type="ECO:0000256" key="2">
    <source>
        <dbReference type="ARBA" id="ARBA00023125"/>
    </source>
</evidence>
<evidence type="ECO:0000313" key="5">
    <source>
        <dbReference type="EMBL" id="BAH47089.1"/>
    </source>
</evidence>